<dbReference type="Proteomes" id="UP000295344">
    <property type="component" value="Unassembled WGS sequence"/>
</dbReference>
<feature type="transmembrane region" description="Helical" evidence="8">
    <location>
        <begin position="426"/>
        <end position="446"/>
    </location>
</feature>
<dbReference type="GO" id="GO:0009252">
    <property type="term" value="P:peptidoglycan biosynthetic process"/>
    <property type="evidence" value="ECO:0007669"/>
    <property type="project" value="UniProtKB-KW"/>
</dbReference>
<proteinExistence type="predicted"/>
<evidence type="ECO:0000256" key="7">
    <source>
        <dbReference type="ARBA" id="ARBA00023136"/>
    </source>
</evidence>
<feature type="transmembrane region" description="Helical" evidence="8">
    <location>
        <begin position="322"/>
        <end position="345"/>
    </location>
</feature>
<feature type="transmembrane region" description="Helical" evidence="8">
    <location>
        <begin position="279"/>
        <end position="301"/>
    </location>
</feature>
<dbReference type="GO" id="GO:0015648">
    <property type="term" value="F:lipid-linked peptidoglycan transporter activity"/>
    <property type="evidence" value="ECO:0007669"/>
    <property type="project" value="TreeGrafter"/>
</dbReference>
<reference evidence="9 10" key="1">
    <citation type="submission" date="2019-03" db="EMBL/GenBank/DDBJ databases">
        <title>Genomic Encyclopedia of Archaeal and Bacterial Type Strains, Phase II (KMG-II): from individual species to whole genera.</title>
        <authorList>
            <person name="Goeker M."/>
        </authorList>
    </citation>
    <scope>NUCLEOTIDE SEQUENCE [LARGE SCALE GENOMIC DNA]</scope>
    <source>
        <strain evidence="9 10">DSM 24782</strain>
    </source>
</reference>
<protein>
    <submittedName>
        <fullName evidence="9">Putative peptidoglycan lipid II flippase</fullName>
    </submittedName>
</protein>
<feature type="transmembrane region" description="Helical" evidence="8">
    <location>
        <begin position="198"/>
        <end position="218"/>
    </location>
</feature>
<evidence type="ECO:0000256" key="4">
    <source>
        <dbReference type="ARBA" id="ARBA00022960"/>
    </source>
</evidence>
<sequence>MSSGLGRASALLASGTIVSRVLGFVRSFVLTVVFIGQANIVGNALTVANQMPTSLYALIGGGLVSAVLVPQTIRASRGADGGAAYVNKLVTIAIVMLGVLTAALTIAAPLVMRLSVPLGATYDAAVPFAYWSMPQIFFLGMYAVLGEVLNARKRFGAYTWAPVANNVVSIAVLGLFLAVFGTVDPGRGTALPPEQTALLAGGTTLGLVVQAAVLALVWRRTGLDYRPDFRWRGVGLRATGQAAGWTFAMLVLTQAAGFLQSQVATTASSPLHPSSTALLNAWLLFMLPHSIITVSLATAFYPRMSEHAADGRLDAVRDDLSAVLRVTLIAMGVATVALLAVALPITAFFSETNRYLTTAQQAHVVAPVLVAYVLGLLPFTVLYVVQRCFYALSDTRTPFRFTIVQLVVVVPGLLLCFLLPPAWTAAGIAAVISVGGTVQLVVAVVLLRRRLGPLLDPHLVGTLRRLVVAGLPALGAGLLLLWALGGFADGWPVASRIGGLVGAVVVALTCLVVYGIVLALMRAPEIRLATGFVRARLRR</sequence>
<dbReference type="NCBIfam" id="TIGR01695">
    <property type="entry name" value="murJ_mviN"/>
    <property type="match status" value="1"/>
</dbReference>
<gene>
    <name evidence="9" type="ORF">CLV52_0388</name>
</gene>
<dbReference type="AlphaFoldDB" id="A0A4R7FQ42"/>
<feature type="transmembrane region" description="Helical" evidence="8">
    <location>
        <begin position="365"/>
        <end position="385"/>
    </location>
</feature>
<keyword evidence="10" id="KW-1185">Reference proteome</keyword>
<feature type="transmembrane region" description="Helical" evidence="8">
    <location>
        <begin position="497"/>
        <end position="520"/>
    </location>
</feature>
<feature type="transmembrane region" description="Helical" evidence="8">
    <location>
        <begin position="157"/>
        <end position="178"/>
    </location>
</feature>
<dbReference type="InterPro" id="IPR051050">
    <property type="entry name" value="Lipid_II_flippase_MurJ/MviN"/>
</dbReference>
<dbReference type="PANTHER" id="PTHR47019:SF1">
    <property type="entry name" value="LIPID II FLIPPASE MURJ"/>
    <property type="match status" value="1"/>
</dbReference>
<organism evidence="9 10">
    <name type="scientific">Amnibacterium kyonggiense</name>
    <dbReference type="NCBI Taxonomy" id="595671"/>
    <lineage>
        <taxon>Bacteria</taxon>
        <taxon>Bacillati</taxon>
        <taxon>Actinomycetota</taxon>
        <taxon>Actinomycetes</taxon>
        <taxon>Micrococcales</taxon>
        <taxon>Microbacteriaceae</taxon>
        <taxon>Amnibacterium</taxon>
    </lineage>
</organism>
<dbReference type="EMBL" id="SOAM01000001">
    <property type="protein sequence ID" value="TDS79843.1"/>
    <property type="molecule type" value="Genomic_DNA"/>
</dbReference>
<evidence type="ECO:0000256" key="6">
    <source>
        <dbReference type="ARBA" id="ARBA00022989"/>
    </source>
</evidence>
<feature type="transmembrane region" description="Helical" evidence="8">
    <location>
        <begin position="21"/>
        <end position="42"/>
    </location>
</feature>
<feature type="transmembrane region" description="Helical" evidence="8">
    <location>
        <begin position="85"/>
        <end position="108"/>
    </location>
</feature>
<evidence type="ECO:0000256" key="8">
    <source>
        <dbReference type="SAM" id="Phobius"/>
    </source>
</evidence>
<dbReference type="InterPro" id="IPR004268">
    <property type="entry name" value="MurJ"/>
</dbReference>
<evidence type="ECO:0000256" key="2">
    <source>
        <dbReference type="ARBA" id="ARBA00022475"/>
    </source>
</evidence>
<evidence type="ECO:0000313" key="10">
    <source>
        <dbReference type="Proteomes" id="UP000295344"/>
    </source>
</evidence>
<feature type="transmembrane region" description="Helical" evidence="8">
    <location>
        <begin position="397"/>
        <end position="420"/>
    </location>
</feature>
<accession>A0A4R7FQ42</accession>
<dbReference type="PANTHER" id="PTHR47019">
    <property type="entry name" value="LIPID II FLIPPASE MURJ"/>
    <property type="match status" value="1"/>
</dbReference>
<feature type="transmembrane region" description="Helical" evidence="8">
    <location>
        <begin position="466"/>
        <end position="485"/>
    </location>
</feature>
<feature type="transmembrane region" description="Helical" evidence="8">
    <location>
        <begin position="128"/>
        <end position="145"/>
    </location>
</feature>
<keyword evidence="4" id="KW-0133">Cell shape</keyword>
<dbReference type="RefSeq" id="WP_162850675.1">
    <property type="nucleotide sequence ID" value="NZ_BAAARP010000001.1"/>
</dbReference>
<feature type="transmembrane region" description="Helical" evidence="8">
    <location>
        <begin position="54"/>
        <end position="73"/>
    </location>
</feature>
<dbReference type="Pfam" id="PF03023">
    <property type="entry name" value="MurJ"/>
    <property type="match status" value="1"/>
</dbReference>
<dbReference type="GO" id="GO:0005886">
    <property type="term" value="C:plasma membrane"/>
    <property type="evidence" value="ECO:0007669"/>
    <property type="project" value="UniProtKB-SubCell"/>
</dbReference>
<evidence type="ECO:0000313" key="9">
    <source>
        <dbReference type="EMBL" id="TDS79843.1"/>
    </source>
</evidence>
<evidence type="ECO:0000256" key="3">
    <source>
        <dbReference type="ARBA" id="ARBA00022692"/>
    </source>
</evidence>
<dbReference type="GO" id="GO:0034204">
    <property type="term" value="P:lipid translocation"/>
    <property type="evidence" value="ECO:0007669"/>
    <property type="project" value="TreeGrafter"/>
</dbReference>
<keyword evidence="6 8" id="KW-1133">Transmembrane helix</keyword>
<dbReference type="PRINTS" id="PR01806">
    <property type="entry name" value="VIRFACTRMVIN"/>
</dbReference>
<keyword evidence="2" id="KW-1003">Cell membrane</keyword>
<evidence type="ECO:0000256" key="5">
    <source>
        <dbReference type="ARBA" id="ARBA00022984"/>
    </source>
</evidence>
<keyword evidence="5" id="KW-0573">Peptidoglycan synthesis</keyword>
<keyword evidence="7 8" id="KW-0472">Membrane</keyword>
<name>A0A4R7FQ42_9MICO</name>
<feature type="transmembrane region" description="Helical" evidence="8">
    <location>
        <begin position="238"/>
        <end position="259"/>
    </location>
</feature>
<evidence type="ECO:0000256" key="1">
    <source>
        <dbReference type="ARBA" id="ARBA00004651"/>
    </source>
</evidence>
<comment type="caution">
    <text evidence="9">The sequence shown here is derived from an EMBL/GenBank/DDBJ whole genome shotgun (WGS) entry which is preliminary data.</text>
</comment>
<keyword evidence="3 8" id="KW-0812">Transmembrane</keyword>
<comment type="subcellular location">
    <subcellularLocation>
        <location evidence="1">Cell membrane</location>
        <topology evidence="1">Multi-pass membrane protein</topology>
    </subcellularLocation>
</comment>
<dbReference type="GO" id="GO:0008360">
    <property type="term" value="P:regulation of cell shape"/>
    <property type="evidence" value="ECO:0007669"/>
    <property type="project" value="UniProtKB-KW"/>
</dbReference>